<evidence type="ECO:0000256" key="3">
    <source>
        <dbReference type="ARBA" id="ARBA00012453"/>
    </source>
</evidence>
<dbReference type="PANTHER" id="PTHR11839:SF5">
    <property type="entry name" value="ADP-RIBOSE PYROPHOSPHATASE"/>
    <property type="match status" value="1"/>
</dbReference>
<dbReference type="EC" id="3.6.1.13" evidence="3"/>
<evidence type="ECO:0000256" key="11">
    <source>
        <dbReference type="ARBA" id="ARBA00033056"/>
    </source>
</evidence>
<dbReference type="InterPro" id="IPR020084">
    <property type="entry name" value="NUDIX_hydrolase_CS"/>
</dbReference>
<evidence type="ECO:0000256" key="10">
    <source>
        <dbReference type="ARBA" id="ARBA00030308"/>
    </source>
</evidence>
<name>A0ABT4ZIM4_9RHOB</name>
<evidence type="ECO:0000256" key="6">
    <source>
        <dbReference type="ARBA" id="ARBA00022801"/>
    </source>
</evidence>
<comment type="similarity">
    <text evidence="2">Belongs to the Nudix hydrolase family. NudF subfamily.</text>
</comment>
<dbReference type="Proteomes" id="UP001165641">
    <property type="component" value="Unassembled WGS sequence"/>
</dbReference>
<dbReference type="NCBIfam" id="TIGR00052">
    <property type="entry name" value="nudix-type nucleoside diphosphatase, YffH/AdpP family"/>
    <property type="match status" value="1"/>
</dbReference>
<dbReference type="PROSITE" id="PS00893">
    <property type="entry name" value="NUDIX_BOX"/>
    <property type="match status" value="1"/>
</dbReference>
<protein>
    <recommendedName>
        <fullName evidence="4">ADP-ribose pyrophosphatase</fullName>
        <ecNumber evidence="3">3.6.1.13</ecNumber>
    </recommendedName>
    <alternativeName>
        <fullName evidence="9">ADP-ribose diphosphatase</fullName>
    </alternativeName>
    <alternativeName>
        <fullName evidence="11">ADP-ribose phosphohydrolase</fullName>
    </alternativeName>
    <alternativeName>
        <fullName evidence="10">Adenosine diphosphoribose pyrophosphatase</fullName>
    </alternativeName>
</protein>
<evidence type="ECO:0000256" key="2">
    <source>
        <dbReference type="ARBA" id="ARBA00007482"/>
    </source>
</evidence>
<evidence type="ECO:0000313" key="16">
    <source>
        <dbReference type="Proteomes" id="UP001165641"/>
    </source>
</evidence>
<evidence type="ECO:0000256" key="9">
    <source>
        <dbReference type="ARBA" id="ARBA00030162"/>
    </source>
</evidence>
<keyword evidence="13" id="KW-0472">Membrane</keyword>
<evidence type="ECO:0000256" key="12">
    <source>
        <dbReference type="ARBA" id="ARBA00049546"/>
    </source>
</evidence>
<keyword evidence="13" id="KW-0812">Transmembrane</keyword>
<feature type="transmembrane region" description="Helical" evidence="13">
    <location>
        <begin position="6"/>
        <end position="25"/>
    </location>
</feature>
<comment type="cofactor">
    <cofactor evidence="1">
        <name>Mg(2+)</name>
        <dbReference type="ChEBI" id="CHEBI:18420"/>
    </cofactor>
</comment>
<evidence type="ECO:0000256" key="1">
    <source>
        <dbReference type="ARBA" id="ARBA00001946"/>
    </source>
</evidence>
<dbReference type="RefSeq" id="WP_271889967.1">
    <property type="nucleotide sequence ID" value="NZ_JAQBIE010000021.1"/>
</dbReference>
<dbReference type="Gene3D" id="3.90.79.10">
    <property type="entry name" value="Nucleoside Triphosphate Pyrophosphohydrolase"/>
    <property type="match status" value="1"/>
</dbReference>
<keyword evidence="5" id="KW-0479">Metal-binding</keyword>
<dbReference type="PROSITE" id="PS51462">
    <property type="entry name" value="NUDIX"/>
    <property type="match status" value="1"/>
</dbReference>
<feature type="domain" description="Nudix hydrolase" evidence="14">
    <location>
        <begin position="203"/>
        <end position="343"/>
    </location>
</feature>
<comment type="caution">
    <text evidence="15">The sequence shown here is derived from an EMBL/GenBank/DDBJ whole genome shotgun (WGS) entry which is preliminary data.</text>
</comment>
<proteinExistence type="inferred from homology"/>
<keyword evidence="16" id="KW-1185">Reference proteome</keyword>
<organism evidence="15 16">
    <name type="scientific">Paracoccus onchidii</name>
    <dbReference type="NCBI Taxonomy" id="3017813"/>
    <lineage>
        <taxon>Bacteria</taxon>
        <taxon>Pseudomonadati</taxon>
        <taxon>Pseudomonadota</taxon>
        <taxon>Alphaproteobacteria</taxon>
        <taxon>Rhodobacterales</taxon>
        <taxon>Paracoccaceae</taxon>
        <taxon>Paracoccus</taxon>
    </lineage>
</organism>
<evidence type="ECO:0000256" key="4">
    <source>
        <dbReference type="ARBA" id="ARBA00013297"/>
    </source>
</evidence>
<dbReference type="PANTHER" id="PTHR11839">
    <property type="entry name" value="UDP/ADP-SUGAR PYROPHOSPHATASE"/>
    <property type="match status" value="1"/>
</dbReference>
<sequence>MNDEIYLVGLLAEPAMLSVFGLVALGQDRRLHGRLGAAPQAGLNLNGWPELHADEAVLPYVRVHGNDALQRYASVMGLVPVNWQGVSILGVKGCQEDRVGGNAPQIDLAVAVAQEILEAGNHLSARDIAGRLPMIAVWADSRLRAVNGPISGGNVVAGRDAQDIQVRARAQVYAGFFAVEKQTLSHRTHEGGFTPEMTREAFVMGDAVVVLPWDPIRDRVLLIEQFRFAPAIRHDRQPWLLEAVAGRIDAGESPEQAARREAQEEAGLELGRMFAAFHHYPSPGAAAEFLYMYVGIADLPDDSAGIHGLDGEVEDIRGHILECDRLIDMVLANEITNGPLAGLALWLQHRKPDLRQQLMSCGAGLPLRDPAV</sequence>
<evidence type="ECO:0000259" key="14">
    <source>
        <dbReference type="PROSITE" id="PS51462"/>
    </source>
</evidence>
<comment type="catalytic activity">
    <reaction evidence="12">
        <text>ADP-D-ribose + H2O = D-ribose 5-phosphate + AMP + 2 H(+)</text>
        <dbReference type="Rhea" id="RHEA:10412"/>
        <dbReference type="ChEBI" id="CHEBI:15377"/>
        <dbReference type="ChEBI" id="CHEBI:15378"/>
        <dbReference type="ChEBI" id="CHEBI:57967"/>
        <dbReference type="ChEBI" id="CHEBI:78346"/>
        <dbReference type="ChEBI" id="CHEBI:456215"/>
        <dbReference type="EC" id="3.6.1.13"/>
    </reaction>
</comment>
<keyword evidence="7" id="KW-0460">Magnesium</keyword>
<keyword evidence="6" id="KW-0378">Hydrolase</keyword>
<evidence type="ECO:0000256" key="7">
    <source>
        <dbReference type="ARBA" id="ARBA00022842"/>
    </source>
</evidence>
<evidence type="ECO:0000256" key="13">
    <source>
        <dbReference type="SAM" id="Phobius"/>
    </source>
</evidence>
<evidence type="ECO:0000256" key="8">
    <source>
        <dbReference type="ARBA" id="ARBA00025164"/>
    </source>
</evidence>
<evidence type="ECO:0000256" key="5">
    <source>
        <dbReference type="ARBA" id="ARBA00022723"/>
    </source>
</evidence>
<reference evidence="15" key="1">
    <citation type="submission" date="2022-12" db="EMBL/GenBank/DDBJ databases">
        <title>Paracoccus onchidii sp. nov., isolated from a marine invertebrate from the South China Sea.</title>
        <authorList>
            <person name="Xu S."/>
            <person name="Liu Z."/>
            <person name="Xu Y."/>
        </authorList>
    </citation>
    <scope>NUCLEOTIDE SEQUENCE</scope>
    <source>
        <strain evidence="15">Z330</strain>
    </source>
</reference>
<dbReference type="InterPro" id="IPR000086">
    <property type="entry name" value="NUDIX_hydrolase_dom"/>
</dbReference>
<comment type="function">
    <text evidence="8">Acts on ADP-mannose and ADP-glucose as well as ADP-ribose. Prevents glycogen biosynthesis. The reaction catalyzed by this enzyme is a limiting step of the gluconeogenic process.</text>
</comment>
<dbReference type="Pfam" id="PF00293">
    <property type="entry name" value="NUDIX"/>
    <property type="match status" value="1"/>
</dbReference>
<dbReference type="CDD" id="cd24155">
    <property type="entry name" value="NUDIX_ADPRase"/>
    <property type="match status" value="1"/>
</dbReference>
<dbReference type="InterPro" id="IPR015797">
    <property type="entry name" value="NUDIX_hydrolase-like_dom_sf"/>
</dbReference>
<dbReference type="InterPro" id="IPR004385">
    <property type="entry name" value="NDP_pyrophosphatase"/>
</dbReference>
<evidence type="ECO:0000313" key="15">
    <source>
        <dbReference type="EMBL" id="MDB6178853.1"/>
    </source>
</evidence>
<gene>
    <name evidence="15" type="ORF">PAF17_15260</name>
</gene>
<accession>A0ABT4ZIM4</accession>
<keyword evidence="13" id="KW-1133">Transmembrane helix</keyword>
<dbReference type="SUPFAM" id="SSF55811">
    <property type="entry name" value="Nudix"/>
    <property type="match status" value="1"/>
</dbReference>
<dbReference type="EMBL" id="JAQBIE010000021">
    <property type="protein sequence ID" value="MDB6178853.1"/>
    <property type="molecule type" value="Genomic_DNA"/>
</dbReference>